<dbReference type="AlphaFoldDB" id="A0A7J4ZRA9"/>
<protein>
    <submittedName>
        <fullName evidence="3">Bacteriophage CI repressor</fullName>
    </submittedName>
</protein>
<gene>
    <name evidence="3" type="ORF">F6V25_07850</name>
</gene>
<name>A0A7J4ZRA9_9BACT</name>
<comment type="caution">
    <text evidence="3">The sequence shown here is derived from an EMBL/GenBank/DDBJ whole genome shotgun (WGS) entry which is preliminary data.</text>
</comment>
<dbReference type="EMBL" id="VZQZ01000004">
    <property type="protein sequence ID" value="KAB0665626.1"/>
    <property type="molecule type" value="Genomic_DNA"/>
</dbReference>
<reference evidence="3 4" key="1">
    <citation type="submission" date="2019-09" db="EMBL/GenBank/DDBJ databases">
        <title>Geobacter sp. Red96, a novel strain isolated from paddy soil.</title>
        <authorList>
            <person name="Xu Z."/>
            <person name="Masuda Y."/>
            <person name="Itoh H."/>
            <person name="Senoo K."/>
        </authorList>
    </citation>
    <scope>NUCLEOTIDE SEQUENCE [LARGE SCALE GENOMIC DNA]</scope>
    <source>
        <strain evidence="3 4">Red96</strain>
    </source>
</reference>
<dbReference type="InterPro" id="IPR010982">
    <property type="entry name" value="Lambda_DNA-bd_dom_sf"/>
</dbReference>
<dbReference type="CDD" id="cd00093">
    <property type="entry name" value="HTH_XRE"/>
    <property type="match status" value="1"/>
</dbReference>
<evidence type="ECO:0000313" key="3">
    <source>
        <dbReference type="EMBL" id="KAB0665626.1"/>
    </source>
</evidence>
<evidence type="ECO:0000256" key="1">
    <source>
        <dbReference type="SAM" id="MobiDB-lite"/>
    </source>
</evidence>
<dbReference type="Gene3D" id="1.10.260.40">
    <property type="entry name" value="lambda repressor-like DNA-binding domains"/>
    <property type="match status" value="1"/>
</dbReference>
<sequence>MDSIENRLKIIQGKLSIGEFAKYLETPKTTVNQYLKGRPIPFDFAVLVCERFGKTLDWLATGKEVVAEPQETYVPDRLTEEERKLLGQYRKLNVLHKQMTLETVGGYEAKEALSEGSADTDITAAGGSEEQHYGRKSAA</sequence>
<feature type="region of interest" description="Disordered" evidence="1">
    <location>
        <begin position="114"/>
        <end position="139"/>
    </location>
</feature>
<dbReference type="InterPro" id="IPR001387">
    <property type="entry name" value="Cro/C1-type_HTH"/>
</dbReference>
<dbReference type="PROSITE" id="PS50943">
    <property type="entry name" value="HTH_CROC1"/>
    <property type="match status" value="1"/>
</dbReference>
<dbReference type="Proteomes" id="UP000420562">
    <property type="component" value="Unassembled WGS sequence"/>
</dbReference>
<dbReference type="GO" id="GO:0003677">
    <property type="term" value="F:DNA binding"/>
    <property type="evidence" value="ECO:0007669"/>
    <property type="project" value="InterPro"/>
</dbReference>
<feature type="domain" description="HTH cro/C1-type" evidence="2">
    <location>
        <begin position="14"/>
        <end position="59"/>
    </location>
</feature>
<accession>A0A7J4ZRA9</accession>
<organism evidence="3 4">
    <name type="scientific">Oryzomonas japonica</name>
    <dbReference type="NCBI Taxonomy" id="2603858"/>
    <lineage>
        <taxon>Bacteria</taxon>
        <taxon>Pseudomonadati</taxon>
        <taxon>Thermodesulfobacteriota</taxon>
        <taxon>Desulfuromonadia</taxon>
        <taxon>Geobacterales</taxon>
        <taxon>Geobacteraceae</taxon>
        <taxon>Oryzomonas</taxon>
    </lineage>
</organism>
<dbReference type="RefSeq" id="WP_151128067.1">
    <property type="nucleotide sequence ID" value="NZ_VZQZ01000004.1"/>
</dbReference>
<evidence type="ECO:0000259" key="2">
    <source>
        <dbReference type="PROSITE" id="PS50943"/>
    </source>
</evidence>
<proteinExistence type="predicted"/>
<evidence type="ECO:0000313" key="4">
    <source>
        <dbReference type="Proteomes" id="UP000420562"/>
    </source>
</evidence>
<dbReference type="SUPFAM" id="SSF47413">
    <property type="entry name" value="lambda repressor-like DNA-binding domains"/>
    <property type="match status" value="1"/>
</dbReference>
<keyword evidence="4" id="KW-1185">Reference proteome</keyword>
<dbReference type="Pfam" id="PF01381">
    <property type="entry name" value="HTH_3"/>
    <property type="match status" value="1"/>
</dbReference>